<evidence type="ECO:0000256" key="4">
    <source>
        <dbReference type="ARBA" id="ARBA00012971"/>
    </source>
</evidence>
<dbReference type="InterPro" id="IPR045229">
    <property type="entry name" value="TPP_enz"/>
</dbReference>
<evidence type="ECO:0000256" key="2">
    <source>
        <dbReference type="ARBA" id="ARBA00001964"/>
    </source>
</evidence>
<protein>
    <recommendedName>
        <fullName evidence="4 10">Sulfoacetaldehyde acetyltransferase</fullName>
        <ecNumber evidence="4 10">2.3.3.15</ecNumber>
    </recommendedName>
</protein>
<comment type="cofactor">
    <cofactor evidence="2">
        <name>thiamine diphosphate</name>
        <dbReference type="ChEBI" id="CHEBI:58937"/>
    </cofactor>
</comment>
<dbReference type="PANTHER" id="PTHR18968">
    <property type="entry name" value="THIAMINE PYROPHOSPHATE ENZYMES"/>
    <property type="match status" value="1"/>
</dbReference>
<dbReference type="InterPro" id="IPR029035">
    <property type="entry name" value="DHS-like_NAD/FAD-binding_dom"/>
</dbReference>
<dbReference type="Pfam" id="PF02776">
    <property type="entry name" value="TPP_enzyme_N"/>
    <property type="match status" value="1"/>
</dbReference>
<dbReference type="OrthoDB" id="4494979at2"/>
<dbReference type="Gene3D" id="3.40.50.970">
    <property type="match status" value="2"/>
</dbReference>
<dbReference type="Proteomes" id="UP000199137">
    <property type="component" value="Unassembled WGS sequence"/>
</dbReference>
<dbReference type="NCBIfam" id="TIGR03457">
    <property type="entry name" value="sulphoacet_xsc"/>
    <property type="match status" value="1"/>
</dbReference>
<dbReference type="GO" id="GO:0000287">
    <property type="term" value="F:magnesium ion binding"/>
    <property type="evidence" value="ECO:0007669"/>
    <property type="project" value="InterPro"/>
</dbReference>
<dbReference type="STRING" id="112413.SAMN05421854_12435"/>
<dbReference type="SUPFAM" id="SSF52518">
    <property type="entry name" value="Thiamin diphosphate-binding fold (THDP-binding)"/>
    <property type="match status" value="2"/>
</dbReference>
<gene>
    <name evidence="15" type="primary">xsc</name>
    <name evidence="15" type="ORF">G3I59_21150</name>
    <name evidence="16" type="ORF">SAMN05421854_12435</name>
</gene>
<feature type="domain" description="Thiamine pyrophosphate enzyme N-terminal TPP-binding" evidence="14">
    <location>
        <begin position="19"/>
        <end position="134"/>
    </location>
</feature>
<evidence type="ECO:0000256" key="1">
    <source>
        <dbReference type="ARBA" id="ARBA00001946"/>
    </source>
</evidence>
<dbReference type="GO" id="GO:0050487">
    <property type="term" value="F:sulfoacetaldehyde acetyltransferase activity"/>
    <property type="evidence" value="ECO:0007669"/>
    <property type="project" value="UniProtKB-UniRule"/>
</dbReference>
<comment type="cofactor">
    <cofactor evidence="1">
        <name>Mg(2+)</name>
        <dbReference type="ChEBI" id="CHEBI:18420"/>
    </cofactor>
</comment>
<organism evidence="16 17">
    <name type="scientific">Amycolatopsis rubida</name>
    <dbReference type="NCBI Taxonomy" id="112413"/>
    <lineage>
        <taxon>Bacteria</taxon>
        <taxon>Bacillati</taxon>
        <taxon>Actinomycetota</taxon>
        <taxon>Actinomycetes</taxon>
        <taxon>Pseudonocardiales</taxon>
        <taxon>Pseudonocardiaceae</taxon>
        <taxon>Amycolatopsis</taxon>
    </lineage>
</organism>
<sequence>MAERKTGDGRTVVSGTAKMTPSEAFVETMVANGVTDIFGIMGSAFMDAMDIFAPAGIRLVPVVHEQGAAHMADGYARVSGRHGVVIGQNGPGISNCVTAIAAAFWAHSPVVMITPEAGTMGTGLGGFQEANQLPMFQEFTKYQAHVNNPKRMAEYTARAFDRAHAELGPTQLNIPRDFFYGEIETEIPEPQRLDRGPGGDKSLAQAAELLASAEFPVVIAGGGVVMSDGVEEAKALAERLGAPVVNSYQHNDSFPASHPQWCGPLGYQGSKAAMKLISQADVVIALGTRLGPFGTLPQHGMDYWPKNAKIIQIDADHKMLGLVKKITVGICGDAKAAAAALTERLADRTLACDATRGERAGRTKAEKDAWEEELSAWTHEKDPYSLDMIAEQEGEEGNWLHPRQVLRELEKAMPPRVMVSTDIGNINSVAHSYLRFEEPRSFFAPMSFGNCGYALPTIIGAKAAAMDRPAIAYAGDGAWGMSMGEIMTAVRHDIPVTAVVFHNRQWGAEKKNQVDFYDRRFVAGELESESFAGIAQAMGADGIVVDKLEDVGPALQKAVDAQMNEGRTTVIEIMCTRELGDPFRRDALSKPVRFLEKYQDYV</sequence>
<evidence type="ECO:0000256" key="9">
    <source>
        <dbReference type="ARBA" id="ARBA00023315"/>
    </source>
</evidence>
<dbReference type="EMBL" id="JAAGNC010000096">
    <property type="protein sequence ID" value="NEC58040.1"/>
    <property type="molecule type" value="Genomic_DNA"/>
</dbReference>
<dbReference type="GO" id="GO:0005948">
    <property type="term" value="C:acetolactate synthase complex"/>
    <property type="evidence" value="ECO:0007669"/>
    <property type="project" value="TreeGrafter"/>
</dbReference>
<dbReference type="Proteomes" id="UP000470404">
    <property type="component" value="Unassembled WGS sequence"/>
</dbReference>
<dbReference type="CDD" id="cd02013">
    <property type="entry name" value="TPP_Xsc_like"/>
    <property type="match status" value="1"/>
</dbReference>
<dbReference type="InterPro" id="IPR012001">
    <property type="entry name" value="Thiamin_PyroP_enz_TPP-bd_dom"/>
</dbReference>
<dbReference type="AlphaFoldDB" id="A0A1I6B8V2"/>
<dbReference type="SUPFAM" id="SSF52467">
    <property type="entry name" value="DHS-like NAD/FAD-binding domain"/>
    <property type="match status" value="1"/>
</dbReference>
<dbReference type="CDD" id="cd07035">
    <property type="entry name" value="TPP_PYR_POX_like"/>
    <property type="match status" value="1"/>
</dbReference>
<dbReference type="RefSeq" id="WP_067593394.1">
    <property type="nucleotide sequence ID" value="NZ_FOWC01000024.1"/>
</dbReference>
<accession>A0A1I6B8V2</accession>
<evidence type="ECO:0000313" key="18">
    <source>
        <dbReference type="Proteomes" id="UP000470404"/>
    </source>
</evidence>
<dbReference type="GO" id="GO:0009099">
    <property type="term" value="P:L-valine biosynthetic process"/>
    <property type="evidence" value="ECO:0007669"/>
    <property type="project" value="TreeGrafter"/>
</dbReference>
<keyword evidence="9 15" id="KW-0012">Acyltransferase</keyword>
<dbReference type="GO" id="GO:0009097">
    <property type="term" value="P:isoleucine biosynthetic process"/>
    <property type="evidence" value="ECO:0007669"/>
    <property type="project" value="TreeGrafter"/>
</dbReference>
<dbReference type="NCBIfam" id="NF005713">
    <property type="entry name" value="PRK07525.1"/>
    <property type="match status" value="1"/>
</dbReference>
<dbReference type="InterPro" id="IPR017820">
    <property type="entry name" value="Sulphoacetald_Actrfrase"/>
</dbReference>
<name>A0A1I6B8V2_9PSEU</name>
<dbReference type="EC" id="2.3.3.15" evidence="4 10"/>
<evidence type="ECO:0000259" key="13">
    <source>
        <dbReference type="Pfam" id="PF02775"/>
    </source>
</evidence>
<keyword evidence="6" id="KW-0479">Metal-binding</keyword>
<reference evidence="17" key="2">
    <citation type="submission" date="2016-10" db="EMBL/GenBank/DDBJ databases">
        <authorList>
            <person name="Varghese N."/>
            <person name="Submissions S."/>
        </authorList>
    </citation>
    <scope>NUCLEOTIDE SEQUENCE [LARGE SCALE GENOMIC DNA]</scope>
    <source>
        <strain evidence="17">DSM 44637</strain>
    </source>
</reference>
<dbReference type="Pfam" id="PF02775">
    <property type="entry name" value="TPP_enzyme_C"/>
    <property type="match status" value="1"/>
</dbReference>
<dbReference type="GO" id="GO:0050660">
    <property type="term" value="F:flavin adenine dinucleotide binding"/>
    <property type="evidence" value="ECO:0007669"/>
    <property type="project" value="TreeGrafter"/>
</dbReference>
<dbReference type="EMBL" id="FOWC01000024">
    <property type="protein sequence ID" value="SFQ77217.1"/>
    <property type="molecule type" value="Genomic_DNA"/>
</dbReference>
<feature type="domain" description="Thiamine pyrophosphate enzyme central" evidence="12">
    <location>
        <begin position="203"/>
        <end position="341"/>
    </location>
</feature>
<dbReference type="InterPro" id="IPR029061">
    <property type="entry name" value="THDP-binding"/>
</dbReference>
<feature type="domain" description="Thiamine pyrophosphate enzyme TPP-binding" evidence="13">
    <location>
        <begin position="422"/>
        <end position="573"/>
    </location>
</feature>
<evidence type="ECO:0000259" key="14">
    <source>
        <dbReference type="Pfam" id="PF02776"/>
    </source>
</evidence>
<evidence type="ECO:0000313" key="15">
    <source>
        <dbReference type="EMBL" id="NEC58040.1"/>
    </source>
</evidence>
<evidence type="ECO:0000256" key="5">
    <source>
        <dbReference type="ARBA" id="ARBA00022679"/>
    </source>
</evidence>
<keyword evidence="8 11" id="KW-0786">Thiamine pyrophosphate</keyword>
<dbReference type="Pfam" id="PF00205">
    <property type="entry name" value="TPP_enzyme_M"/>
    <property type="match status" value="1"/>
</dbReference>
<keyword evidence="7" id="KW-0460">Magnesium</keyword>
<evidence type="ECO:0000259" key="12">
    <source>
        <dbReference type="Pfam" id="PF00205"/>
    </source>
</evidence>
<dbReference type="PANTHER" id="PTHR18968:SF13">
    <property type="entry name" value="ACETOLACTATE SYNTHASE CATALYTIC SUBUNIT, MITOCHONDRIAL"/>
    <property type="match status" value="1"/>
</dbReference>
<evidence type="ECO:0000256" key="3">
    <source>
        <dbReference type="ARBA" id="ARBA00007812"/>
    </source>
</evidence>
<evidence type="ECO:0000313" key="17">
    <source>
        <dbReference type="Proteomes" id="UP000199137"/>
    </source>
</evidence>
<keyword evidence="18" id="KW-1185">Reference proteome</keyword>
<dbReference type="InterPro" id="IPR011766">
    <property type="entry name" value="TPP_enzyme_TPP-bd"/>
</dbReference>
<evidence type="ECO:0000256" key="8">
    <source>
        <dbReference type="ARBA" id="ARBA00023052"/>
    </source>
</evidence>
<evidence type="ECO:0000256" key="10">
    <source>
        <dbReference type="NCBIfam" id="TIGR03457"/>
    </source>
</evidence>
<dbReference type="GO" id="GO:0030976">
    <property type="term" value="F:thiamine pyrophosphate binding"/>
    <property type="evidence" value="ECO:0007669"/>
    <property type="project" value="InterPro"/>
</dbReference>
<dbReference type="GO" id="GO:0019529">
    <property type="term" value="P:taurine catabolic process"/>
    <property type="evidence" value="ECO:0007669"/>
    <property type="project" value="UniProtKB-UniRule"/>
</dbReference>
<evidence type="ECO:0000256" key="6">
    <source>
        <dbReference type="ARBA" id="ARBA00022723"/>
    </source>
</evidence>
<evidence type="ECO:0000313" key="16">
    <source>
        <dbReference type="EMBL" id="SFQ77217.1"/>
    </source>
</evidence>
<comment type="similarity">
    <text evidence="3 11">Belongs to the TPP enzyme family.</text>
</comment>
<reference evidence="15 18" key="3">
    <citation type="submission" date="2020-01" db="EMBL/GenBank/DDBJ databases">
        <title>Insect and environment-associated Actinomycetes.</title>
        <authorList>
            <person name="Currrie C."/>
            <person name="Chevrette M."/>
            <person name="Carlson C."/>
            <person name="Stubbendieck R."/>
            <person name="Wendt-Pienkowski E."/>
        </authorList>
    </citation>
    <scope>NUCLEOTIDE SEQUENCE [LARGE SCALE GENOMIC DNA]</scope>
    <source>
        <strain evidence="15 18">SID8386</strain>
    </source>
</reference>
<dbReference type="Gene3D" id="3.40.50.1220">
    <property type="entry name" value="TPP-binding domain"/>
    <property type="match status" value="1"/>
</dbReference>
<reference evidence="16" key="1">
    <citation type="submission" date="2016-10" db="EMBL/GenBank/DDBJ databases">
        <authorList>
            <person name="de Groot N.N."/>
        </authorList>
    </citation>
    <scope>NUCLEOTIDE SEQUENCE [LARGE SCALE GENOMIC DNA]</scope>
    <source>
        <strain evidence="16">DSM 44637</strain>
    </source>
</reference>
<proteinExistence type="inferred from homology"/>
<dbReference type="GO" id="GO:0003984">
    <property type="term" value="F:acetolactate synthase activity"/>
    <property type="evidence" value="ECO:0007669"/>
    <property type="project" value="TreeGrafter"/>
</dbReference>
<evidence type="ECO:0000256" key="7">
    <source>
        <dbReference type="ARBA" id="ARBA00022842"/>
    </source>
</evidence>
<evidence type="ECO:0000256" key="11">
    <source>
        <dbReference type="RuleBase" id="RU362132"/>
    </source>
</evidence>
<dbReference type="InterPro" id="IPR012000">
    <property type="entry name" value="Thiamin_PyroP_enz_cen_dom"/>
</dbReference>
<keyword evidence="5 16" id="KW-0808">Transferase</keyword>